<protein>
    <submittedName>
        <fullName evidence="1">Uncharacterized protein</fullName>
    </submittedName>
</protein>
<reference evidence="1 2" key="1">
    <citation type="journal article" date="2018" name="Front. Plant Sci.">
        <title>Red Clover (Trifolium pratense) and Zigzag Clover (T. medium) - A Picture of Genomic Similarities and Differences.</title>
        <authorList>
            <person name="Dluhosova J."/>
            <person name="Istvanek J."/>
            <person name="Nedelnik J."/>
            <person name="Repkova J."/>
        </authorList>
    </citation>
    <scope>NUCLEOTIDE SEQUENCE [LARGE SCALE GENOMIC DNA]</scope>
    <source>
        <strain evidence="2">cv. 10/8</strain>
        <tissue evidence="1">Leaf</tissue>
    </source>
</reference>
<keyword evidence="2" id="KW-1185">Reference proteome</keyword>
<evidence type="ECO:0000313" key="1">
    <source>
        <dbReference type="EMBL" id="MCI35500.1"/>
    </source>
</evidence>
<sequence>MTKYRRLEVSKRHSIAQLLECYLVHMDGTPTPRSANLSPVAGDADLPVFDWWGLYFGEQVLGNALAIREHGHSVARLVCYPRIIQLGIRTRWLWLLLGPLK</sequence>
<accession>A0A392RI85</accession>
<name>A0A392RI85_9FABA</name>
<organism evidence="1 2">
    <name type="scientific">Trifolium medium</name>
    <dbReference type="NCBI Taxonomy" id="97028"/>
    <lineage>
        <taxon>Eukaryota</taxon>
        <taxon>Viridiplantae</taxon>
        <taxon>Streptophyta</taxon>
        <taxon>Embryophyta</taxon>
        <taxon>Tracheophyta</taxon>
        <taxon>Spermatophyta</taxon>
        <taxon>Magnoliopsida</taxon>
        <taxon>eudicotyledons</taxon>
        <taxon>Gunneridae</taxon>
        <taxon>Pentapetalae</taxon>
        <taxon>rosids</taxon>
        <taxon>fabids</taxon>
        <taxon>Fabales</taxon>
        <taxon>Fabaceae</taxon>
        <taxon>Papilionoideae</taxon>
        <taxon>50 kb inversion clade</taxon>
        <taxon>NPAAA clade</taxon>
        <taxon>Hologalegina</taxon>
        <taxon>IRL clade</taxon>
        <taxon>Trifolieae</taxon>
        <taxon>Trifolium</taxon>
    </lineage>
</organism>
<dbReference type="EMBL" id="LXQA010224001">
    <property type="protein sequence ID" value="MCI35500.1"/>
    <property type="molecule type" value="Genomic_DNA"/>
</dbReference>
<feature type="non-terminal residue" evidence="1">
    <location>
        <position position="101"/>
    </location>
</feature>
<dbReference type="AlphaFoldDB" id="A0A392RI85"/>
<dbReference type="Proteomes" id="UP000265520">
    <property type="component" value="Unassembled WGS sequence"/>
</dbReference>
<comment type="caution">
    <text evidence="1">The sequence shown here is derived from an EMBL/GenBank/DDBJ whole genome shotgun (WGS) entry which is preliminary data.</text>
</comment>
<evidence type="ECO:0000313" key="2">
    <source>
        <dbReference type="Proteomes" id="UP000265520"/>
    </source>
</evidence>
<proteinExistence type="predicted"/>